<dbReference type="RefSeq" id="XP_040672052.1">
    <property type="nucleotide sequence ID" value="XM_040810525.1"/>
</dbReference>
<dbReference type="EMBL" id="KV878134">
    <property type="protein sequence ID" value="OJJ06290.1"/>
    <property type="molecule type" value="Genomic_DNA"/>
</dbReference>
<evidence type="ECO:0000313" key="3">
    <source>
        <dbReference type="Proteomes" id="UP000184073"/>
    </source>
</evidence>
<gene>
    <name evidence="2" type="ORF">ASPVEDRAFT_317654</name>
</gene>
<dbReference type="GeneID" id="63726036"/>
<keyword evidence="3" id="KW-1185">Reference proteome</keyword>
<evidence type="ECO:0000313" key="2">
    <source>
        <dbReference type="EMBL" id="OJJ06290.1"/>
    </source>
</evidence>
<name>A0A1L9PXL7_ASPVE</name>
<organism evidence="2 3">
    <name type="scientific">Aspergillus versicolor CBS 583.65</name>
    <dbReference type="NCBI Taxonomy" id="1036611"/>
    <lineage>
        <taxon>Eukaryota</taxon>
        <taxon>Fungi</taxon>
        <taxon>Dikarya</taxon>
        <taxon>Ascomycota</taxon>
        <taxon>Pezizomycotina</taxon>
        <taxon>Eurotiomycetes</taxon>
        <taxon>Eurotiomycetidae</taxon>
        <taxon>Eurotiales</taxon>
        <taxon>Aspergillaceae</taxon>
        <taxon>Aspergillus</taxon>
        <taxon>Aspergillus subgen. Nidulantes</taxon>
    </lineage>
</organism>
<dbReference type="AlphaFoldDB" id="A0A1L9PXL7"/>
<reference evidence="3" key="1">
    <citation type="journal article" date="2017" name="Genome Biol.">
        <title>Comparative genomics reveals high biological diversity and specific adaptations in the industrially and medically important fungal genus Aspergillus.</title>
        <authorList>
            <person name="de Vries R.P."/>
            <person name="Riley R."/>
            <person name="Wiebenga A."/>
            <person name="Aguilar-Osorio G."/>
            <person name="Amillis S."/>
            <person name="Uchima C.A."/>
            <person name="Anderluh G."/>
            <person name="Asadollahi M."/>
            <person name="Askin M."/>
            <person name="Barry K."/>
            <person name="Battaglia E."/>
            <person name="Bayram O."/>
            <person name="Benocci T."/>
            <person name="Braus-Stromeyer S.A."/>
            <person name="Caldana C."/>
            <person name="Canovas D."/>
            <person name="Cerqueira G.C."/>
            <person name="Chen F."/>
            <person name="Chen W."/>
            <person name="Choi C."/>
            <person name="Clum A."/>
            <person name="Dos Santos R.A."/>
            <person name="Damasio A.R."/>
            <person name="Diallinas G."/>
            <person name="Emri T."/>
            <person name="Fekete E."/>
            <person name="Flipphi M."/>
            <person name="Freyberg S."/>
            <person name="Gallo A."/>
            <person name="Gournas C."/>
            <person name="Habgood R."/>
            <person name="Hainaut M."/>
            <person name="Harispe M.L."/>
            <person name="Henrissat B."/>
            <person name="Hilden K.S."/>
            <person name="Hope R."/>
            <person name="Hossain A."/>
            <person name="Karabika E."/>
            <person name="Karaffa L."/>
            <person name="Karanyi Z."/>
            <person name="Krasevec N."/>
            <person name="Kuo A."/>
            <person name="Kusch H."/>
            <person name="LaButti K."/>
            <person name="Lagendijk E.L."/>
            <person name="Lapidus A."/>
            <person name="Levasseur A."/>
            <person name="Lindquist E."/>
            <person name="Lipzen A."/>
            <person name="Logrieco A.F."/>
            <person name="MacCabe A."/>
            <person name="Maekelae M.R."/>
            <person name="Malavazi I."/>
            <person name="Melin P."/>
            <person name="Meyer V."/>
            <person name="Mielnichuk N."/>
            <person name="Miskei M."/>
            <person name="Molnar A.P."/>
            <person name="Mule G."/>
            <person name="Ngan C.Y."/>
            <person name="Orejas M."/>
            <person name="Orosz E."/>
            <person name="Ouedraogo J.P."/>
            <person name="Overkamp K.M."/>
            <person name="Park H.-S."/>
            <person name="Perrone G."/>
            <person name="Piumi F."/>
            <person name="Punt P.J."/>
            <person name="Ram A.F."/>
            <person name="Ramon A."/>
            <person name="Rauscher S."/>
            <person name="Record E."/>
            <person name="Riano-Pachon D.M."/>
            <person name="Robert V."/>
            <person name="Roehrig J."/>
            <person name="Ruller R."/>
            <person name="Salamov A."/>
            <person name="Salih N.S."/>
            <person name="Samson R.A."/>
            <person name="Sandor E."/>
            <person name="Sanguinetti M."/>
            <person name="Schuetze T."/>
            <person name="Sepcic K."/>
            <person name="Shelest E."/>
            <person name="Sherlock G."/>
            <person name="Sophianopoulou V."/>
            <person name="Squina F.M."/>
            <person name="Sun H."/>
            <person name="Susca A."/>
            <person name="Todd R.B."/>
            <person name="Tsang A."/>
            <person name="Unkles S.E."/>
            <person name="van de Wiele N."/>
            <person name="van Rossen-Uffink D."/>
            <person name="Oliveira J.V."/>
            <person name="Vesth T.C."/>
            <person name="Visser J."/>
            <person name="Yu J.-H."/>
            <person name="Zhou M."/>
            <person name="Andersen M.R."/>
            <person name="Archer D.B."/>
            <person name="Baker S.E."/>
            <person name="Benoit I."/>
            <person name="Brakhage A.A."/>
            <person name="Braus G.H."/>
            <person name="Fischer R."/>
            <person name="Frisvad J.C."/>
            <person name="Goldman G.H."/>
            <person name="Houbraken J."/>
            <person name="Oakley B."/>
            <person name="Pocsi I."/>
            <person name="Scazzocchio C."/>
            <person name="Seiboth B."/>
            <person name="vanKuyk P.A."/>
            <person name="Wortman J."/>
            <person name="Dyer P.S."/>
            <person name="Grigoriev I.V."/>
        </authorList>
    </citation>
    <scope>NUCLEOTIDE SEQUENCE [LARGE SCALE GENOMIC DNA]</scope>
    <source>
        <strain evidence="3">CBS 583.65</strain>
    </source>
</reference>
<proteinExistence type="predicted"/>
<sequence>MLSGYVIYPCLLSPNSRYLSTGRRDGMQLLMILSFLPILHNMIQILFVPVWSARGHGPYCCHTEANSNCGYYFRSIKLTAFVITLELWAWCSGNY</sequence>
<evidence type="ECO:0000256" key="1">
    <source>
        <dbReference type="SAM" id="Phobius"/>
    </source>
</evidence>
<feature type="transmembrane region" description="Helical" evidence="1">
    <location>
        <begin position="71"/>
        <end position="91"/>
    </location>
</feature>
<accession>A0A1L9PXL7</accession>
<dbReference type="Proteomes" id="UP000184073">
    <property type="component" value="Unassembled WGS sequence"/>
</dbReference>
<keyword evidence="1" id="KW-0812">Transmembrane</keyword>
<keyword evidence="1" id="KW-1133">Transmembrane helix</keyword>
<dbReference type="VEuPathDB" id="FungiDB:ASPVEDRAFT_317654"/>
<keyword evidence="1" id="KW-0472">Membrane</keyword>
<protein>
    <submittedName>
        <fullName evidence="2">Uncharacterized protein</fullName>
    </submittedName>
</protein>
<feature type="transmembrane region" description="Helical" evidence="1">
    <location>
        <begin position="29"/>
        <end position="51"/>
    </location>
</feature>